<dbReference type="AlphaFoldDB" id="A0A6J5VH38"/>
<feature type="region of interest" description="Disordered" evidence="1">
    <location>
        <begin position="26"/>
        <end position="64"/>
    </location>
</feature>
<name>A0A6J5VH38_PRUAR</name>
<organism evidence="2 3">
    <name type="scientific">Prunus armeniaca</name>
    <name type="common">Apricot</name>
    <name type="synonym">Armeniaca vulgaris</name>
    <dbReference type="NCBI Taxonomy" id="36596"/>
    <lineage>
        <taxon>Eukaryota</taxon>
        <taxon>Viridiplantae</taxon>
        <taxon>Streptophyta</taxon>
        <taxon>Embryophyta</taxon>
        <taxon>Tracheophyta</taxon>
        <taxon>Spermatophyta</taxon>
        <taxon>Magnoliopsida</taxon>
        <taxon>eudicotyledons</taxon>
        <taxon>Gunneridae</taxon>
        <taxon>Pentapetalae</taxon>
        <taxon>rosids</taxon>
        <taxon>fabids</taxon>
        <taxon>Rosales</taxon>
        <taxon>Rosaceae</taxon>
        <taxon>Amygdaloideae</taxon>
        <taxon>Amygdaleae</taxon>
        <taxon>Prunus</taxon>
    </lineage>
</organism>
<evidence type="ECO:0000256" key="1">
    <source>
        <dbReference type="SAM" id="MobiDB-lite"/>
    </source>
</evidence>
<evidence type="ECO:0000313" key="2">
    <source>
        <dbReference type="EMBL" id="CAB4286957.1"/>
    </source>
</evidence>
<dbReference type="Proteomes" id="UP000507222">
    <property type="component" value="Unassembled WGS sequence"/>
</dbReference>
<protein>
    <submittedName>
        <fullName evidence="2">Uncharacterized protein</fullName>
    </submittedName>
</protein>
<accession>A0A6J5VH38</accession>
<dbReference type="EMBL" id="CAEKDK010000007">
    <property type="protein sequence ID" value="CAB4286957.1"/>
    <property type="molecule type" value="Genomic_DNA"/>
</dbReference>
<gene>
    <name evidence="2" type="ORF">CURHAP_LOCUS44748</name>
</gene>
<evidence type="ECO:0000313" key="3">
    <source>
        <dbReference type="Proteomes" id="UP000507222"/>
    </source>
</evidence>
<sequence length="64" mass="7264">MVVVFQQCEGCIQAWDLFSSSAHNIPKAQAQAHHVHDEDSNHNQSQMEQDYHTRRECGPQSAAE</sequence>
<reference evidence="2 3" key="1">
    <citation type="submission" date="2020-05" db="EMBL/GenBank/DDBJ databases">
        <authorList>
            <person name="Campoy J."/>
            <person name="Schneeberger K."/>
            <person name="Spophaly S."/>
        </authorList>
    </citation>
    <scope>NUCLEOTIDE SEQUENCE [LARGE SCALE GENOMIC DNA]</scope>
    <source>
        <strain evidence="2">PruArmRojPasFocal</strain>
    </source>
</reference>
<proteinExistence type="predicted"/>